<organism evidence="2 3">
    <name type="scientific">Mangrovihabitans endophyticus</name>
    <dbReference type="NCBI Taxonomy" id="1751298"/>
    <lineage>
        <taxon>Bacteria</taxon>
        <taxon>Bacillati</taxon>
        <taxon>Actinomycetota</taxon>
        <taxon>Actinomycetes</taxon>
        <taxon>Micromonosporales</taxon>
        <taxon>Micromonosporaceae</taxon>
        <taxon>Mangrovihabitans</taxon>
    </lineage>
</organism>
<dbReference type="PANTHER" id="PTHR43689">
    <property type="entry name" value="HYDROLASE"/>
    <property type="match status" value="1"/>
</dbReference>
<dbReference type="SUPFAM" id="SSF53474">
    <property type="entry name" value="alpha/beta-Hydrolases"/>
    <property type="match status" value="1"/>
</dbReference>
<proteinExistence type="predicted"/>
<reference evidence="2" key="1">
    <citation type="journal article" date="2014" name="Int. J. Syst. Evol. Microbiol.">
        <title>Complete genome sequence of Corynebacterium casei LMG S-19264T (=DSM 44701T), isolated from a smear-ripened cheese.</title>
        <authorList>
            <consortium name="US DOE Joint Genome Institute (JGI-PGF)"/>
            <person name="Walter F."/>
            <person name="Albersmeier A."/>
            <person name="Kalinowski J."/>
            <person name="Ruckert C."/>
        </authorList>
    </citation>
    <scope>NUCLEOTIDE SEQUENCE</scope>
    <source>
        <strain evidence="2">CGMCC 4.7299</strain>
    </source>
</reference>
<dbReference type="Pfam" id="PF12697">
    <property type="entry name" value="Abhydrolase_6"/>
    <property type="match status" value="1"/>
</dbReference>
<dbReference type="AlphaFoldDB" id="A0A8J3BZH8"/>
<sequence length="280" mass="30654">MATSLSNRLNAISYVAPRLAGRHAFKLFIEPMRRAEIRPAQQQVMDTATVSALDMDGTPVRTYRWGDEPNPVLLVHGFQSRAASWAAFVPALRAAGVPLLAYDAPGHGESGGVSATIVDQAAIIERLQAEHGPFRAIVAHSFGVLCAFHAIRSGVPTERIVVISGISRFADLADAFCTQLALRPAISKELRRRTEIYFRPLTDIWERFSTIYQPDQITAPVLVVHDADDKEVAVRHGQRIAQAFPGAELIVTHGLGHRRILADTGVIEAVHLFVTGKDEQ</sequence>
<dbReference type="Gene3D" id="3.40.50.1820">
    <property type="entry name" value="alpha/beta hydrolase"/>
    <property type="match status" value="1"/>
</dbReference>
<evidence type="ECO:0000313" key="3">
    <source>
        <dbReference type="Proteomes" id="UP000656042"/>
    </source>
</evidence>
<dbReference type="RefSeq" id="WP_189078962.1">
    <property type="nucleotide sequence ID" value="NZ_BMMX01000006.1"/>
</dbReference>
<dbReference type="Proteomes" id="UP000656042">
    <property type="component" value="Unassembled WGS sequence"/>
</dbReference>
<dbReference type="InterPro" id="IPR000073">
    <property type="entry name" value="AB_hydrolase_1"/>
</dbReference>
<keyword evidence="2" id="KW-0378">Hydrolase</keyword>
<gene>
    <name evidence="2" type="ORF">GCM10012284_21190</name>
</gene>
<name>A0A8J3BZH8_9ACTN</name>
<feature type="domain" description="AB hydrolase-1" evidence="1">
    <location>
        <begin position="72"/>
        <end position="261"/>
    </location>
</feature>
<evidence type="ECO:0000259" key="1">
    <source>
        <dbReference type="Pfam" id="PF12697"/>
    </source>
</evidence>
<dbReference type="PANTHER" id="PTHR43689:SF8">
    <property type="entry name" value="ALPHA_BETA-HYDROLASES SUPERFAMILY PROTEIN"/>
    <property type="match status" value="1"/>
</dbReference>
<dbReference type="InterPro" id="IPR029058">
    <property type="entry name" value="AB_hydrolase_fold"/>
</dbReference>
<keyword evidence="3" id="KW-1185">Reference proteome</keyword>
<dbReference type="GO" id="GO:0016787">
    <property type="term" value="F:hydrolase activity"/>
    <property type="evidence" value="ECO:0007669"/>
    <property type="project" value="UniProtKB-KW"/>
</dbReference>
<dbReference type="EMBL" id="BMMX01000006">
    <property type="protein sequence ID" value="GGK86778.1"/>
    <property type="molecule type" value="Genomic_DNA"/>
</dbReference>
<evidence type="ECO:0000313" key="2">
    <source>
        <dbReference type="EMBL" id="GGK86778.1"/>
    </source>
</evidence>
<protein>
    <submittedName>
        <fullName evidence="2">Alpha/beta hydrolase</fullName>
    </submittedName>
</protein>
<comment type="caution">
    <text evidence="2">The sequence shown here is derived from an EMBL/GenBank/DDBJ whole genome shotgun (WGS) entry which is preliminary data.</text>
</comment>
<accession>A0A8J3BZH8</accession>
<reference evidence="2" key="2">
    <citation type="submission" date="2020-09" db="EMBL/GenBank/DDBJ databases">
        <authorList>
            <person name="Sun Q."/>
            <person name="Zhou Y."/>
        </authorList>
    </citation>
    <scope>NUCLEOTIDE SEQUENCE</scope>
    <source>
        <strain evidence="2">CGMCC 4.7299</strain>
    </source>
</reference>